<dbReference type="PROSITE" id="PS51464">
    <property type="entry name" value="SIS"/>
    <property type="match status" value="1"/>
</dbReference>
<feature type="domain" description="SIS" evidence="2">
    <location>
        <begin position="50"/>
        <end position="185"/>
    </location>
</feature>
<gene>
    <name evidence="3" type="ORF">METZ01_LOCUS65845</name>
</gene>
<dbReference type="InterPro" id="IPR046348">
    <property type="entry name" value="SIS_dom_sf"/>
</dbReference>
<dbReference type="PANTHER" id="PTHR10088:SF4">
    <property type="entry name" value="GLUCOKINASE REGULATORY PROTEIN"/>
    <property type="match status" value="1"/>
</dbReference>
<protein>
    <recommendedName>
        <fullName evidence="2">SIS domain-containing protein</fullName>
    </recommendedName>
</protein>
<dbReference type="SUPFAM" id="SSF53697">
    <property type="entry name" value="SIS domain"/>
    <property type="match status" value="1"/>
</dbReference>
<evidence type="ECO:0000259" key="2">
    <source>
        <dbReference type="PROSITE" id="PS51464"/>
    </source>
</evidence>
<dbReference type="InterPro" id="IPR001347">
    <property type="entry name" value="SIS_dom"/>
</dbReference>
<name>A0A381TBT8_9ZZZZ</name>
<reference evidence="3" key="1">
    <citation type="submission" date="2018-05" db="EMBL/GenBank/DDBJ databases">
        <authorList>
            <person name="Lanie J.A."/>
            <person name="Ng W.-L."/>
            <person name="Kazmierczak K.M."/>
            <person name="Andrzejewski T.M."/>
            <person name="Davidsen T.M."/>
            <person name="Wayne K.J."/>
            <person name="Tettelin H."/>
            <person name="Glass J.I."/>
            <person name="Rusch D."/>
            <person name="Podicherti R."/>
            <person name="Tsui H.-C.T."/>
            <person name="Winkler M.E."/>
        </authorList>
    </citation>
    <scope>NUCLEOTIDE SEQUENCE</scope>
</reference>
<keyword evidence="1" id="KW-0119">Carbohydrate metabolism</keyword>
<dbReference type="Gene3D" id="3.40.50.10490">
    <property type="entry name" value="Glucose-6-phosphate isomerase like protein, domain 1"/>
    <property type="match status" value="1"/>
</dbReference>
<dbReference type="InterPro" id="IPR040190">
    <property type="entry name" value="MURQ/GCKR"/>
</dbReference>
<dbReference type="PANTHER" id="PTHR10088">
    <property type="entry name" value="GLUCOKINASE REGULATORY PROTEIN"/>
    <property type="match status" value="1"/>
</dbReference>
<dbReference type="AlphaFoldDB" id="A0A381TBT8"/>
<evidence type="ECO:0000313" key="3">
    <source>
        <dbReference type="EMBL" id="SVA12991.1"/>
    </source>
</evidence>
<dbReference type="GO" id="GO:0009254">
    <property type="term" value="P:peptidoglycan turnover"/>
    <property type="evidence" value="ECO:0007669"/>
    <property type="project" value="TreeGrafter"/>
</dbReference>
<dbReference type="GO" id="GO:0097367">
    <property type="term" value="F:carbohydrate derivative binding"/>
    <property type="evidence" value="ECO:0007669"/>
    <property type="project" value="InterPro"/>
</dbReference>
<dbReference type="GO" id="GO:0016803">
    <property type="term" value="F:ether hydrolase activity"/>
    <property type="evidence" value="ECO:0007669"/>
    <property type="project" value="TreeGrafter"/>
</dbReference>
<dbReference type="NCBIfam" id="NF003915">
    <property type="entry name" value="PRK05441.1"/>
    <property type="match status" value="1"/>
</dbReference>
<dbReference type="GO" id="GO:0046348">
    <property type="term" value="P:amino sugar catabolic process"/>
    <property type="evidence" value="ECO:0007669"/>
    <property type="project" value="TreeGrafter"/>
</dbReference>
<accession>A0A381TBT8</accession>
<proteinExistence type="predicted"/>
<organism evidence="3">
    <name type="scientific">marine metagenome</name>
    <dbReference type="NCBI Taxonomy" id="408172"/>
    <lineage>
        <taxon>unclassified sequences</taxon>
        <taxon>metagenomes</taxon>
        <taxon>ecological metagenomes</taxon>
    </lineage>
</organism>
<evidence type="ECO:0000256" key="1">
    <source>
        <dbReference type="ARBA" id="ARBA00023277"/>
    </source>
</evidence>
<dbReference type="GO" id="GO:0016835">
    <property type="term" value="F:carbon-oxygen lyase activity"/>
    <property type="evidence" value="ECO:0007669"/>
    <property type="project" value="TreeGrafter"/>
</dbReference>
<dbReference type="EMBL" id="UINC01004255">
    <property type="protein sequence ID" value="SVA12991.1"/>
    <property type="molecule type" value="Genomic_DNA"/>
</dbReference>
<sequence length="185" mass="19638">MRRNRQNLNSIYLHNMSALEIVNIMNSEDAKIAEIVKHSLPEIAKAVELIEKRLKEGGRLFYVGAGTSGRLGVIDASECPPTFGTHSEKIQGIMAGGEKALVNAIEGVEDDSIAGESIIRNKKVDKRDVIVGISASGKPPFVLAAVEYASKQGAATIGLTCNYSSVLTDCVDVGILISVGVEVLA</sequence>
<dbReference type="Pfam" id="PF22645">
    <property type="entry name" value="GKRP_SIS_N"/>
    <property type="match status" value="1"/>
</dbReference>
<feature type="non-terminal residue" evidence="3">
    <location>
        <position position="185"/>
    </location>
</feature>